<dbReference type="Proteomes" id="UP001595897">
    <property type="component" value="Unassembled WGS sequence"/>
</dbReference>
<dbReference type="EC" id="2.3.1.78" evidence="3"/>
<dbReference type="InterPro" id="IPR012429">
    <property type="entry name" value="HGSNAT_cat"/>
</dbReference>
<reference evidence="4" key="1">
    <citation type="journal article" date="2019" name="Int. J. Syst. Evol. Microbiol.">
        <title>The Global Catalogue of Microorganisms (GCM) 10K type strain sequencing project: providing services to taxonomists for standard genome sequencing and annotation.</title>
        <authorList>
            <consortium name="The Broad Institute Genomics Platform"/>
            <consortium name="The Broad Institute Genome Sequencing Center for Infectious Disease"/>
            <person name="Wu L."/>
            <person name="Ma J."/>
        </authorList>
    </citation>
    <scope>NUCLEOTIDE SEQUENCE [LARGE SCALE GENOMIC DNA]</scope>
    <source>
        <strain evidence="4">KACC 12507</strain>
    </source>
</reference>
<accession>A0ABV9LVZ9</accession>
<keyword evidence="3" id="KW-0808">Transferase</keyword>
<gene>
    <name evidence="3" type="ORF">ACFO4O_05545</name>
</gene>
<feature type="transmembrane region" description="Helical" evidence="1">
    <location>
        <begin position="179"/>
        <end position="197"/>
    </location>
</feature>
<sequence length="244" mass="27663">MTKHIGHPTKQNSQRNITLDMTRTLAIVLMVIFHFIYDLKLFGWIDWDIPDGQGWQQFRWVIVSLFFLALGSSLHFAYASSINYSKFLKRVLQISAGALLISIASYIAIPSNWIFFGVLHFLALASIICVGFANWPKLSFIIGISFFILAASDVLISRWPFHLLFDGLPDYTNDFVAPVPWLGMVFLGISLGHTQWLKRDPLQGKINPAVLRFAVWPGQHGLMIYLLHQPIMIALLYGLSLVIS</sequence>
<dbReference type="EMBL" id="JBHSGU010000002">
    <property type="protein sequence ID" value="MFC4699618.1"/>
    <property type="molecule type" value="Genomic_DNA"/>
</dbReference>
<feature type="transmembrane region" description="Helical" evidence="1">
    <location>
        <begin position="91"/>
        <end position="108"/>
    </location>
</feature>
<feature type="transmembrane region" description="Helical" evidence="1">
    <location>
        <begin position="21"/>
        <end position="37"/>
    </location>
</feature>
<comment type="caution">
    <text evidence="3">The sequence shown here is derived from an EMBL/GenBank/DDBJ whole genome shotgun (WGS) entry which is preliminary data.</text>
</comment>
<keyword evidence="1" id="KW-0812">Transmembrane</keyword>
<dbReference type="Pfam" id="PF07786">
    <property type="entry name" value="HGSNAT_cat"/>
    <property type="match status" value="1"/>
</dbReference>
<organism evidence="3 4">
    <name type="scientific">Glaciecola siphonariae</name>
    <dbReference type="NCBI Taxonomy" id="521012"/>
    <lineage>
        <taxon>Bacteria</taxon>
        <taxon>Pseudomonadati</taxon>
        <taxon>Pseudomonadota</taxon>
        <taxon>Gammaproteobacteria</taxon>
        <taxon>Alteromonadales</taxon>
        <taxon>Alteromonadaceae</taxon>
        <taxon>Glaciecola</taxon>
    </lineage>
</organism>
<keyword evidence="4" id="KW-1185">Reference proteome</keyword>
<feature type="transmembrane region" description="Helical" evidence="1">
    <location>
        <begin position="222"/>
        <end position="243"/>
    </location>
</feature>
<evidence type="ECO:0000313" key="3">
    <source>
        <dbReference type="EMBL" id="MFC4699618.1"/>
    </source>
</evidence>
<feature type="domain" description="Heparan-alpha-glucosaminide N-acetyltransferase catalytic" evidence="2">
    <location>
        <begin position="15"/>
        <end position="230"/>
    </location>
</feature>
<keyword evidence="1" id="KW-1133">Transmembrane helix</keyword>
<feature type="transmembrane region" description="Helical" evidence="1">
    <location>
        <begin position="140"/>
        <end position="159"/>
    </location>
</feature>
<dbReference type="RefSeq" id="WP_382406357.1">
    <property type="nucleotide sequence ID" value="NZ_JBHSGU010000002.1"/>
</dbReference>
<name>A0ABV9LVZ9_9ALTE</name>
<evidence type="ECO:0000256" key="1">
    <source>
        <dbReference type="SAM" id="Phobius"/>
    </source>
</evidence>
<keyword evidence="3" id="KW-0012">Acyltransferase</keyword>
<keyword evidence="1" id="KW-0472">Membrane</keyword>
<protein>
    <submittedName>
        <fullName evidence="3">Heparan-alpha-glucosaminide N-acetyltransferase</fullName>
        <ecNumber evidence="3">2.3.1.78</ecNumber>
    </submittedName>
</protein>
<evidence type="ECO:0000259" key="2">
    <source>
        <dbReference type="Pfam" id="PF07786"/>
    </source>
</evidence>
<evidence type="ECO:0000313" key="4">
    <source>
        <dbReference type="Proteomes" id="UP001595897"/>
    </source>
</evidence>
<dbReference type="GO" id="GO:0015019">
    <property type="term" value="F:heparan-alpha-glucosaminide N-acetyltransferase activity"/>
    <property type="evidence" value="ECO:0007669"/>
    <property type="project" value="UniProtKB-EC"/>
</dbReference>
<feature type="transmembrane region" description="Helical" evidence="1">
    <location>
        <begin position="114"/>
        <end position="133"/>
    </location>
</feature>
<feature type="transmembrane region" description="Helical" evidence="1">
    <location>
        <begin position="57"/>
        <end position="79"/>
    </location>
</feature>
<proteinExistence type="predicted"/>